<protein>
    <submittedName>
        <fullName evidence="1">Uncharacterized protein</fullName>
    </submittedName>
</protein>
<proteinExistence type="predicted"/>
<dbReference type="InterPro" id="IPR036397">
    <property type="entry name" value="RNaseH_sf"/>
</dbReference>
<gene>
    <name evidence="1" type="ORF">BD410DRAFT_696929</name>
</gene>
<feature type="non-terminal residue" evidence="1">
    <location>
        <position position="140"/>
    </location>
</feature>
<dbReference type="GO" id="GO:0003676">
    <property type="term" value="F:nucleic acid binding"/>
    <property type="evidence" value="ECO:0007669"/>
    <property type="project" value="InterPro"/>
</dbReference>
<name>A0A4Y7QLL5_9AGAM</name>
<sequence length="140" mass="15401">VTVYTDASGKGLGFWIPALTTGFFSDLPEATDADSIFYYEALAICCAIHHISISQPACRRLVIFSDSHNSVDIFNSYRASDIYNRLLQFAVDILIPSKIDLRVLHVAGEDNPIADALSRGSIDLVHAAFPSSSLFYYKPP</sequence>
<dbReference type="EMBL" id="ML170158">
    <property type="protein sequence ID" value="TDL27790.1"/>
    <property type="molecule type" value="Genomic_DNA"/>
</dbReference>
<dbReference type="STRING" id="50990.A0A4Y7QLL5"/>
<keyword evidence="2" id="KW-1185">Reference proteome</keyword>
<feature type="non-terminal residue" evidence="1">
    <location>
        <position position="1"/>
    </location>
</feature>
<evidence type="ECO:0000313" key="1">
    <source>
        <dbReference type="EMBL" id="TDL27790.1"/>
    </source>
</evidence>
<evidence type="ECO:0000313" key="2">
    <source>
        <dbReference type="Proteomes" id="UP000294933"/>
    </source>
</evidence>
<dbReference type="Proteomes" id="UP000294933">
    <property type="component" value="Unassembled WGS sequence"/>
</dbReference>
<dbReference type="SUPFAM" id="SSF53098">
    <property type="entry name" value="Ribonuclease H-like"/>
    <property type="match status" value="1"/>
</dbReference>
<dbReference type="InterPro" id="IPR012337">
    <property type="entry name" value="RNaseH-like_sf"/>
</dbReference>
<reference evidence="1 2" key="1">
    <citation type="submission" date="2018-06" db="EMBL/GenBank/DDBJ databases">
        <title>A transcriptomic atlas of mushroom development highlights an independent origin of complex multicellularity.</title>
        <authorList>
            <consortium name="DOE Joint Genome Institute"/>
            <person name="Krizsan K."/>
            <person name="Almasi E."/>
            <person name="Merenyi Z."/>
            <person name="Sahu N."/>
            <person name="Viragh M."/>
            <person name="Koszo T."/>
            <person name="Mondo S."/>
            <person name="Kiss B."/>
            <person name="Balint B."/>
            <person name="Kues U."/>
            <person name="Barry K."/>
            <person name="Hegedus J.C."/>
            <person name="Henrissat B."/>
            <person name="Johnson J."/>
            <person name="Lipzen A."/>
            <person name="Ohm R."/>
            <person name="Nagy I."/>
            <person name="Pangilinan J."/>
            <person name="Yan J."/>
            <person name="Xiong Y."/>
            <person name="Grigoriev I.V."/>
            <person name="Hibbett D.S."/>
            <person name="Nagy L.G."/>
        </authorList>
    </citation>
    <scope>NUCLEOTIDE SEQUENCE [LARGE SCALE GENOMIC DNA]</scope>
    <source>
        <strain evidence="1 2">SZMC22713</strain>
    </source>
</reference>
<organism evidence="1 2">
    <name type="scientific">Rickenella mellea</name>
    <dbReference type="NCBI Taxonomy" id="50990"/>
    <lineage>
        <taxon>Eukaryota</taxon>
        <taxon>Fungi</taxon>
        <taxon>Dikarya</taxon>
        <taxon>Basidiomycota</taxon>
        <taxon>Agaricomycotina</taxon>
        <taxon>Agaricomycetes</taxon>
        <taxon>Hymenochaetales</taxon>
        <taxon>Rickenellaceae</taxon>
        <taxon>Rickenella</taxon>
    </lineage>
</organism>
<dbReference type="OrthoDB" id="3249498at2759"/>
<dbReference type="Gene3D" id="3.30.420.10">
    <property type="entry name" value="Ribonuclease H-like superfamily/Ribonuclease H"/>
    <property type="match status" value="1"/>
</dbReference>
<dbReference type="AlphaFoldDB" id="A0A4Y7QLL5"/>
<dbReference type="VEuPathDB" id="FungiDB:BD410DRAFT_696929"/>
<accession>A0A4Y7QLL5</accession>